<protein>
    <recommendedName>
        <fullName evidence="7">Major facilitator superfamily (MFS) profile domain-containing protein</fullName>
    </recommendedName>
</protein>
<dbReference type="GO" id="GO:0005886">
    <property type="term" value="C:plasma membrane"/>
    <property type="evidence" value="ECO:0007669"/>
    <property type="project" value="TreeGrafter"/>
</dbReference>
<evidence type="ECO:0000256" key="5">
    <source>
        <dbReference type="SAM" id="MobiDB-lite"/>
    </source>
</evidence>
<organism evidence="8 9">
    <name type="scientific">Tolypocladium paradoxum</name>
    <dbReference type="NCBI Taxonomy" id="94208"/>
    <lineage>
        <taxon>Eukaryota</taxon>
        <taxon>Fungi</taxon>
        <taxon>Dikarya</taxon>
        <taxon>Ascomycota</taxon>
        <taxon>Pezizomycotina</taxon>
        <taxon>Sordariomycetes</taxon>
        <taxon>Hypocreomycetidae</taxon>
        <taxon>Hypocreales</taxon>
        <taxon>Ophiocordycipitaceae</taxon>
        <taxon>Tolypocladium</taxon>
    </lineage>
</organism>
<feature type="transmembrane region" description="Helical" evidence="6">
    <location>
        <begin position="437"/>
        <end position="455"/>
    </location>
</feature>
<name>A0A2S4L9N1_9HYPO</name>
<sequence length="538" mass="57850">MTAGVPGTMDTSDRGVEGAAASDAPTDVDAGNDDDTAAATEAHSDAETAARKPAAEPDWDRDAANPRNWPAWKKALQMVSVSSMAFVADTTRSSVATSIMSPARAQLMHEFGVGSTVALVPLALYVFALGFGPVMGGPLSETLGRRPVYLCAMPLGALFTLGAGLARDFAALCFLRFMAGFCWAPLLAVPSATIAETFEPRARGPVSAVFILMPFLGPGLGYVRSESPVCRGEMLTGHRRPVMGSFVVSRKDWRWTQWTLLFAAVFCILVSPFFNGETFTPILRRRLAKQRGEPVPPQTPLAARLGAFARVGLVRPVHMLLTEPIVAFLCLYVALNFGMLFSFFAGVPYTFALVYGFSLEQSGLVFLAIVVGCLLGLLTVVLCDALIYRPKAARLPPNTLPPEHRLYPAMISCAALPAGLFWFAWTARGGVSWASPAAAMVPFAWGNLCVFVSAIQYTTDTYQGSVVASATSANNLARYGFAGAFPLFTIQMYRGLGVSWATSLLGFVSLALLPIPWVLFKFGPRIRAKSKYETVDYS</sequence>
<dbReference type="PANTHER" id="PTHR23502:SF182">
    <property type="entry name" value="POLYAMINE TRANSPORTER, PUTATIVE-RELATED"/>
    <property type="match status" value="1"/>
</dbReference>
<feature type="transmembrane region" description="Helical" evidence="6">
    <location>
        <begin position="111"/>
        <end position="135"/>
    </location>
</feature>
<feature type="transmembrane region" description="Helical" evidence="6">
    <location>
        <begin position="325"/>
        <end position="344"/>
    </location>
</feature>
<evidence type="ECO:0000313" key="8">
    <source>
        <dbReference type="EMBL" id="POR39155.1"/>
    </source>
</evidence>
<dbReference type="GO" id="GO:0000297">
    <property type="term" value="F:spermine transmembrane transporter activity"/>
    <property type="evidence" value="ECO:0007669"/>
    <property type="project" value="TreeGrafter"/>
</dbReference>
<evidence type="ECO:0000256" key="3">
    <source>
        <dbReference type="ARBA" id="ARBA00022989"/>
    </source>
</evidence>
<feature type="domain" description="Major facilitator superfamily (MFS) profile" evidence="7">
    <location>
        <begin position="78"/>
        <end position="538"/>
    </location>
</feature>
<dbReference type="Proteomes" id="UP000237481">
    <property type="component" value="Unassembled WGS sequence"/>
</dbReference>
<evidence type="ECO:0000256" key="2">
    <source>
        <dbReference type="ARBA" id="ARBA00022692"/>
    </source>
</evidence>
<dbReference type="PANTHER" id="PTHR23502">
    <property type="entry name" value="MAJOR FACILITATOR SUPERFAMILY"/>
    <property type="match status" value="1"/>
</dbReference>
<dbReference type="InterPro" id="IPR036259">
    <property type="entry name" value="MFS_trans_sf"/>
</dbReference>
<evidence type="ECO:0000259" key="7">
    <source>
        <dbReference type="PROSITE" id="PS50850"/>
    </source>
</evidence>
<feature type="transmembrane region" description="Helical" evidence="6">
    <location>
        <begin position="476"/>
        <end position="494"/>
    </location>
</feature>
<feature type="transmembrane region" description="Helical" evidence="6">
    <location>
        <begin position="406"/>
        <end position="425"/>
    </location>
</feature>
<accession>A0A2S4L9N1</accession>
<dbReference type="GO" id="GO:0015606">
    <property type="term" value="F:spermidine transmembrane transporter activity"/>
    <property type="evidence" value="ECO:0007669"/>
    <property type="project" value="TreeGrafter"/>
</dbReference>
<gene>
    <name evidence="8" type="ORF">TPAR_00646</name>
</gene>
<dbReference type="CDD" id="cd17323">
    <property type="entry name" value="MFS_Tpo1_MDR_like"/>
    <property type="match status" value="1"/>
</dbReference>
<feature type="transmembrane region" description="Helical" evidence="6">
    <location>
        <begin position="500"/>
        <end position="520"/>
    </location>
</feature>
<dbReference type="AlphaFoldDB" id="A0A2S4L9N1"/>
<keyword evidence="2 6" id="KW-0812">Transmembrane</keyword>
<feature type="region of interest" description="Disordered" evidence="5">
    <location>
        <begin position="1"/>
        <end position="66"/>
    </location>
</feature>
<dbReference type="Pfam" id="PF07690">
    <property type="entry name" value="MFS_1"/>
    <property type="match status" value="2"/>
</dbReference>
<dbReference type="OrthoDB" id="3936150at2759"/>
<feature type="compositionally biased region" description="Basic and acidic residues" evidence="5">
    <location>
        <begin position="42"/>
        <end position="64"/>
    </location>
</feature>
<dbReference type="Gene3D" id="1.20.1250.20">
    <property type="entry name" value="MFS general substrate transporter like domains"/>
    <property type="match status" value="1"/>
</dbReference>
<dbReference type="SUPFAM" id="SSF103473">
    <property type="entry name" value="MFS general substrate transporter"/>
    <property type="match status" value="1"/>
</dbReference>
<dbReference type="PROSITE" id="PS50850">
    <property type="entry name" value="MFS"/>
    <property type="match status" value="1"/>
</dbReference>
<keyword evidence="9" id="KW-1185">Reference proteome</keyword>
<proteinExistence type="predicted"/>
<dbReference type="EMBL" id="PKSG01000068">
    <property type="protein sequence ID" value="POR39155.1"/>
    <property type="molecule type" value="Genomic_DNA"/>
</dbReference>
<dbReference type="InterPro" id="IPR020846">
    <property type="entry name" value="MFS_dom"/>
</dbReference>
<keyword evidence="3 6" id="KW-1133">Transmembrane helix</keyword>
<reference evidence="8 9" key="1">
    <citation type="submission" date="2018-01" db="EMBL/GenBank/DDBJ databases">
        <title>Harnessing the power of phylogenomics to disentangle the directionality and signatures of interkingdom host jumping in the parasitic fungal genus Tolypocladium.</title>
        <authorList>
            <person name="Quandt C.A."/>
            <person name="Patterson W."/>
            <person name="Spatafora J.W."/>
        </authorList>
    </citation>
    <scope>NUCLEOTIDE SEQUENCE [LARGE SCALE GENOMIC DNA]</scope>
    <source>
        <strain evidence="8 9">NRBC 100945</strain>
    </source>
</reference>
<comment type="caution">
    <text evidence="8">The sequence shown here is derived from an EMBL/GenBank/DDBJ whole genome shotgun (WGS) entry which is preliminary data.</text>
</comment>
<feature type="transmembrane region" description="Helical" evidence="6">
    <location>
        <begin position="364"/>
        <end position="386"/>
    </location>
</feature>
<feature type="transmembrane region" description="Helical" evidence="6">
    <location>
        <begin position="255"/>
        <end position="276"/>
    </location>
</feature>
<comment type="subcellular location">
    <subcellularLocation>
        <location evidence="1">Membrane</location>
        <topology evidence="1">Multi-pass membrane protein</topology>
    </subcellularLocation>
</comment>
<feature type="transmembrane region" description="Helical" evidence="6">
    <location>
        <begin position="147"/>
        <end position="166"/>
    </location>
</feature>
<dbReference type="InterPro" id="IPR011701">
    <property type="entry name" value="MFS"/>
</dbReference>
<evidence type="ECO:0000313" key="9">
    <source>
        <dbReference type="Proteomes" id="UP000237481"/>
    </source>
</evidence>
<evidence type="ECO:0000256" key="1">
    <source>
        <dbReference type="ARBA" id="ARBA00004141"/>
    </source>
</evidence>
<keyword evidence="4 6" id="KW-0472">Membrane</keyword>
<evidence type="ECO:0000256" key="4">
    <source>
        <dbReference type="ARBA" id="ARBA00023136"/>
    </source>
</evidence>
<dbReference type="STRING" id="94208.A0A2S4L9N1"/>
<feature type="transmembrane region" description="Helical" evidence="6">
    <location>
        <begin position="173"/>
        <end position="195"/>
    </location>
</feature>
<evidence type="ECO:0000256" key="6">
    <source>
        <dbReference type="SAM" id="Phobius"/>
    </source>
</evidence>